<accession>A0AAN7I0C9</accession>
<organism evidence="3 4">
    <name type="scientific">Quercus rubra</name>
    <name type="common">Northern red oak</name>
    <name type="synonym">Quercus borealis</name>
    <dbReference type="NCBI Taxonomy" id="3512"/>
    <lineage>
        <taxon>Eukaryota</taxon>
        <taxon>Viridiplantae</taxon>
        <taxon>Streptophyta</taxon>
        <taxon>Embryophyta</taxon>
        <taxon>Tracheophyta</taxon>
        <taxon>Spermatophyta</taxon>
        <taxon>Magnoliopsida</taxon>
        <taxon>eudicotyledons</taxon>
        <taxon>Gunneridae</taxon>
        <taxon>Pentapetalae</taxon>
        <taxon>rosids</taxon>
        <taxon>fabids</taxon>
        <taxon>Fagales</taxon>
        <taxon>Fagaceae</taxon>
        <taxon>Quercus</taxon>
    </lineage>
</organism>
<dbReference type="SUPFAM" id="SSF52317">
    <property type="entry name" value="Class I glutamine amidotransferase-like"/>
    <property type="match status" value="2"/>
</dbReference>
<comment type="similarity">
    <text evidence="1">Belongs to the peptidase C56 family.</text>
</comment>
<dbReference type="PANTHER" id="PTHR42733:SF9">
    <property type="entry name" value="DJ-1 PROTEIN HOMOLOG E"/>
    <property type="match status" value="1"/>
</dbReference>
<sequence>MLISAGLLKGKKCFAFPSLKPIIEFAGGNWWARLAENPLGIDITACVMDGNILSTLGWPAHAEYLEILLRSIGAKITRTRDNAVLFLCGDFVEDYEIYAPFKALQSLRCKVSPSKKEGESCVTAIYDEEGTSKVSSEKRGHNFVLTSKWNDICVDNYDCFVVPGGRSPEFLVMNEKVLTLVKEFEEKNKVIAGIGQGLWLLAAAGVLKDKKCASSYAMKAIVKVAGGESEEFTECVTPGKLVTAIGWPALPSLVCRWYFDCNFLHINKIKEAFICICI</sequence>
<keyword evidence="4" id="KW-1185">Reference proteome</keyword>
<comment type="caution">
    <text evidence="3">The sequence shown here is derived from an EMBL/GenBank/DDBJ whole genome shotgun (WGS) entry which is preliminary data.</text>
</comment>
<dbReference type="InterPro" id="IPR006286">
    <property type="entry name" value="C56_PfpI-like"/>
</dbReference>
<evidence type="ECO:0000256" key="1">
    <source>
        <dbReference type="ARBA" id="ARBA00008542"/>
    </source>
</evidence>
<dbReference type="CDD" id="cd03169">
    <property type="entry name" value="GATase1_PfpI_1"/>
    <property type="match status" value="1"/>
</dbReference>
<dbReference type="EMBL" id="JAXUIC010000012">
    <property type="protein sequence ID" value="KAK4560245.1"/>
    <property type="molecule type" value="Genomic_DNA"/>
</dbReference>
<dbReference type="Gene3D" id="3.40.50.880">
    <property type="match status" value="1"/>
</dbReference>
<proteinExistence type="inferred from homology"/>
<evidence type="ECO:0000313" key="3">
    <source>
        <dbReference type="EMBL" id="KAK4560245.1"/>
    </source>
</evidence>
<reference evidence="3 4" key="1">
    <citation type="journal article" date="2023" name="G3 (Bethesda)">
        <title>A haplotype-resolved chromosome-scale genome for Quercus rubra L. provides insights into the genetics of adaptive traits for red oak species.</title>
        <authorList>
            <person name="Kapoor B."/>
            <person name="Jenkins J."/>
            <person name="Schmutz J."/>
            <person name="Zhebentyayeva T."/>
            <person name="Kuelheim C."/>
            <person name="Coggeshall M."/>
            <person name="Heim C."/>
            <person name="Lasky J.R."/>
            <person name="Leites L."/>
            <person name="Islam-Faridi N."/>
            <person name="Romero-Severson J."/>
            <person name="DeLeo V.L."/>
            <person name="Lucas S.M."/>
            <person name="Lazic D."/>
            <person name="Gailing O."/>
            <person name="Carlson J."/>
            <person name="Staton M."/>
        </authorList>
    </citation>
    <scope>NUCLEOTIDE SEQUENCE [LARGE SCALE GENOMIC DNA]</scope>
    <source>
        <strain evidence="3">Pseudo-F2</strain>
    </source>
</reference>
<dbReference type="AlphaFoldDB" id="A0AAN7I0C9"/>
<feature type="domain" description="DJ-1/PfpI" evidence="2">
    <location>
        <begin position="84"/>
        <end position="253"/>
    </location>
</feature>
<dbReference type="InterPro" id="IPR002818">
    <property type="entry name" value="DJ-1/PfpI"/>
</dbReference>
<protein>
    <recommendedName>
        <fullName evidence="2">DJ-1/PfpI domain-containing protein</fullName>
    </recommendedName>
</protein>
<dbReference type="Proteomes" id="UP001324115">
    <property type="component" value="Unassembled WGS sequence"/>
</dbReference>
<evidence type="ECO:0000259" key="2">
    <source>
        <dbReference type="Pfam" id="PF01965"/>
    </source>
</evidence>
<dbReference type="InterPro" id="IPR029062">
    <property type="entry name" value="Class_I_gatase-like"/>
</dbReference>
<dbReference type="Pfam" id="PF01965">
    <property type="entry name" value="DJ-1_PfpI"/>
    <property type="match status" value="1"/>
</dbReference>
<gene>
    <name evidence="3" type="ORF">RGQ29_009142</name>
</gene>
<evidence type="ECO:0000313" key="4">
    <source>
        <dbReference type="Proteomes" id="UP001324115"/>
    </source>
</evidence>
<name>A0AAN7I0C9_QUERU</name>
<dbReference type="PANTHER" id="PTHR42733">
    <property type="entry name" value="DJ-1 PROTEIN"/>
    <property type="match status" value="1"/>
</dbReference>